<evidence type="ECO:0000259" key="6">
    <source>
        <dbReference type="PROSITE" id="PS50075"/>
    </source>
</evidence>
<dbReference type="Pfam" id="PF14765">
    <property type="entry name" value="PS-DH"/>
    <property type="match status" value="1"/>
</dbReference>
<reference evidence="9" key="1">
    <citation type="submission" date="2023-05" db="EMBL/GenBank/DDBJ databases">
        <title>Complete genome sequence of Agrobacterium larrymoorei CFBP5477.</title>
        <authorList>
            <person name="Yen H.-C."/>
            <person name="Chou L."/>
            <person name="Lin Y.-C."/>
            <person name="Lai E.-M."/>
            <person name="Kuo C.-H."/>
        </authorList>
    </citation>
    <scope>NUCLEOTIDE SEQUENCE</scope>
    <source>
        <strain evidence="9">CFBP5477</strain>
    </source>
</reference>
<dbReference type="InterPro" id="IPR002364">
    <property type="entry name" value="Quin_OxRdtase/zeta-crystal_CS"/>
</dbReference>
<name>A0AAF0HBF5_9HYPH</name>
<feature type="active site" description="Proton donor; for dehydratase activity" evidence="5">
    <location>
        <position position="1083"/>
    </location>
</feature>
<dbReference type="Gene3D" id="3.30.70.3290">
    <property type="match status" value="1"/>
</dbReference>
<dbReference type="Pfam" id="PF00698">
    <property type="entry name" value="Acyl_transf_1"/>
    <property type="match status" value="1"/>
</dbReference>
<dbReference type="PANTHER" id="PTHR43775">
    <property type="entry name" value="FATTY ACID SYNTHASE"/>
    <property type="match status" value="1"/>
</dbReference>
<dbReference type="Proteomes" id="UP000298664">
    <property type="component" value="Chromosome Linear"/>
</dbReference>
<dbReference type="PROSITE" id="PS01162">
    <property type="entry name" value="QOR_ZETA_CRYSTAL"/>
    <property type="match status" value="1"/>
</dbReference>
<evidence type="ECO:0000259" key="7">
    <source>
        <dbReference type="PROSITE" id="PS52004"/>
    </source>
</evidence>
<sequence length="2472" mass="265767">MIVDIIGRSVRTPSAANVDELFDLLKDGRCAVTSVPRDRWSMARFWHPVPGTPGKAYTFAAGVIDDIHSFDPAVFGLTAREAMYMDPQQKLLLQLVWRALEDAALDPADFQKQRVGVYVGASSLDSGNTYIEDPASGSPYFMTGNTLSIIANRISHVFGLNGPSLTIDTACSSSLVALDQAVRALQTGEIDTAIVGGVNILAHPFSFIGFSQARMLSPEGLCRAYGENGEGYVRSEGGGVVILRASEHAAANGDRSYASIRATGLNSAGRTNGISLPSRESQAQLLKSIYDQNGLDPNDLAFIEGHGTGTKVGDPAELWAIGTELGARRAEKLLIGSVKTNVGHSEPASGMFGLIKAMLSLQHDFLTASLHAETLNSEISFDELNIEVNREGRTLPRGNAKRLAGINSFGFGGTNAHVVISDPAPYIEKAAPSTNIFMVSAQSESALHALLESYEDELRSDREDLKELVAVSAHNRAHHKYRFAVDSVEPDTVRKGIADHLSGKAGSAGHSGEVIGNDTRIAFVFSGNGCQWAGMALDAYHNDQSFQLRFNHICSLFAKWLDADLVSLLQSPQLDIQLKDTRIGQALLFAIQAALSDILVERGVKPHAVFGHSVGEVAAAYCAGALSLEDAVAIVAVRSRHQHALAGEGKMAAVSLTPEKAIAFARSNGLDGVELGAINAHSAVTISGPADEIQLYRDKARKEHIPVHVLDIDYPFHHPIIDREKDGFLQELPVYNPGPETTAFISSVTGGVLSGAKLDAAYWWNNVRDIVRFSDSTSVALDHGCNLFIEIAPRAILQSYLAETARHKDVAIKSLPTLTRPARGTNPLPHIMAQAVAHGADAWRAADGASGRKAGVLLPQLPFERQHLQPAETSDKIDVFGRGDRVWPYTLLGWRADPNAAAWKNHIDAHLFPDLAEHVVDGKAILPGSAFIEIAVTAAQQFYDTSSVEVRNLEIIRPLELHANRLSELSTVLSPETGQVEIRSRDYLSEDEWTVHVVARARKPLSPPTKPKATPNEDASLQVVEAAAAYRTASLFGLDYGPAFRLLDRVDVAGGKTLFVDLAPAQPPKHPYVGYNLNPFSVDAAFHGLVALFADLTGEGGGAPYIPVRFGAVHVQSAGADIRRAKIDILRMSANTLRIRVELLDQEGNVVALLDDCRFRRTFLKVHQTLDTVSFHYEAVTHGVRSVASSLLPAILPQLESAPVGDLALLLDAAVYRACYDIAEVSIKLRLIASAELSAVPGLRAYVANCFLTLEDIGLAKAEGQSWTLVPDTDLPKMNDIVQEVLTSLPDSGAVAILINDAYRHTIKALAAIAAGEASQLPVYKASEATVEHLKNYAAVSRKRIETALATVSDYLETAASARSGLIIVEAGATSVSVSSRLAQLVDRYAASLVILEADENLRRTLEVALEGNPRVTVCSGENADLKSADLVFSASGFLTQSLTPQGEMGGALRAAAHAGAELFLIEHPSSALMDFVFGLQEDWFTEGALSDLPIGRMRTRENMTDLLSEIGFDAVTAQDIEFAEGSLVIVSGKGRGCAADLVQMNIRQSLLTLRVEDAPFLDLGAQRHVDLPWTQGLDQEAIDQVIREIGVDDLDVVYVMSYEPAENASTTVQDHVAIIGQLAEATRRAVDGRSDLRPRLTIIAPGGASVRDAEINAVNYAIWSFARVVQNEYDDIDIVLVDVAEGALSPKIWFELLTLQEKGETEFLLDIKTGLIQSVRVVAGPTPSTQTSVTEFAAATIVQKSAGRIETISWQAEQMPRPAPDEVVVEVAATGLNFRDVMWAMGLLPEEALEDGFAGATIGMEFSGIITAVGNEVHDLRVGDRVMGIGPKAFSTHVAVARMGVTRIPETIGTVEAATLPVTFLTAQYALSELANLHAGETVLIHGAAGGVGLAALQIAKAKRAIIIATAGSDEKRNLLIALGADHVFDSRSLDFFNDVMSVTNERGVDVVVNSLFSEAMERSIELVKPFGRFLELGKRDYYSDRKISLRPFRKNISYFGIDADQLLVDVPHVAEKIFNELSLLFRDGTLRPLPYRLFAYDEIPSAFRLMQSAGHIGKIVITPPRSGSDVVEPSANTSLSFSEGVYLVVGGIGGFGLQAADWLASKGATHIALATRSGKLDGETEGVMAEWAKSGITSSVHACNVTDEAALQNLLAELRGIGPLKGIIHAAMVLDDALICNLTRERNAPVIDTKVRGAVLLDRLTRKDPLDLFLLFSSATTMVGNPGQSNYVAANGFLEGLARQRRAEGLPALAVGFGAIADTGFLARNTDVSDVLSQRIGKNALKARDALRFTEEYFAASRHSPANASVMIAEIDWAAASNLKTVKTPVFSSIGLNNLRQQATDGDQLDLYAMVEGKSVPEVEDILHDLIAAELSFILKLAENNITSDKVLREIGLDSLMAMELGTSFQQKTGIDLPLSSISDTTTVGNIVGKLKDKLLSQRNGAPADEEEELLEALTSKHLTPNSTAA</sequence>
<evidence type="ECO:0000259" key="8">
    <source>
        <dbReference type="PROSITE" id="PS52019"/>
    </source>
</evidence>
<feature type="region of interest" description="C-terminal hotdog fold" evidence="5">
    <location>
        <begin position="1021"/>
        <end position="1168"/>
    </location>
</feature>
<feature type="domain" description="Ketosynthase family 3 (KS3)" evidence="7">
    <location>
        <begin position="1"/>
        <end position="422"/>
    </location>
</feature>
<dbReference type="FunFam" id="3.40.50.720:FF:000209">
    <property type="entry name" value="Polyketide synthase Pks12"/>
    <property type="match status" value="1"/>
</dbReference>
<dbReference type="InterPro" id="IPR006162">
    <property type="entry name" value="Ppantetheine_attach_site"/>
</dbReference>
<dbReference type="EMBL" id="CP124734">
    <property type="protein sequence ID" value="WHA42592.1"/>
    <property type="molecule type" value="Genomic_DNA"/>
</dbReference>
<dbReference type="Pfam" id="PF00109">
    <property type="entry name" value="ketoacyl-synt"/>
    <property type="match status" value="1"/>
</dbReference>
<dbReference type="GO" id="GO:0006633">
    <property type="term" value="P:fatty acid biosynthetic process"/>
    <property type="evidence" value="ECO:0007669"/>
    <property type="project" value="InterPro"/>
</dbReference>
<dbReference type="InterPro" id="IPR014043">
    <property type="entry name" value="Acyl_transferase_dom"/>
</dbReference>
<dbReference type="InterPro" id="IPR011032">
    <property type="entry name" value="GroES-like_sf"/>
</dbReference>
<dbReference type="SUPFAM" id="SSF47336">
    <property type="entry name" value="ACP-like"/>
    <property type="match status" value="1"/>
</dbReference>
<dbReference type="Pfam" id="PF16197">
    <property type="entry name" value="KAsynt_C_assoc"/>
    <property type="match status" value="1"/>
</dbReference>
<dbReference type="Gene3D" id="3.40.47.10">
    <property type="match status" value="1"/>
</dbReference>
<dbReference type="PROSITE" id="PS52004">
    <property type="entry name" value="KS3_2"/>
    <property type="match status" value="1"/>
</dbReference>
<dbReference type="InterPro" id="IPR049552">
    <property type="entry name" value="PKS_DH_N"/>
</dbReference>
<dbReference type="InterPro" id="IPR020806">
    <property type="entry name" value="PKS_PP-bd"/>
</dbReference>
<dbReference type="SMART" id="SM00827">
    <property type="entry name" value="PKS_AT"/>
    <property type="match status" value="1"/>
</dbReference>
<dbReference type="GO" id="GO:0004315">
    <property type="term" value="F:3-oxoacyl-[acyl-carrier-protein] synthase activity"/>
    <property type="evidence" value="ECO:0007669"/>
    <property type="project" value="InterPro"/>
</dbReference>
<keyword evidence="2" id="KW-0597">Phosphoprotein</keyword>
<proteinExistence type="predicted"/>
<evidence type="ECO:0000256" key="5">
    <source>
        <dbReference type="PROSITE-ProRule" id="PRU01363"/>
    </source>
</evidence>
<dbReference type="InterPro" id="IPR020807">
    <property type="entry name" value="PKS_DH"/>
</dbReference>
<keyword evidence="1" id="KW-0596">Phosphopantetheine</keyword>
<dbReference type="Gene3D" id="3.40.50.720">
    <property type="entry name" value="NAD(P)-binding Rossmann-like Domain"/>
    <property type="match status" value="3"/>
</dbReference>
<dbReference type="SUPFAM" id="SSF51735">
    <property type="entry name" value="NAD(P)-binding Rossmann-fold domains"/>
    <property type="match status" value="2"/>
</dbReference>
<dbReference type="InterPro" id="IPR042104">
    <property type="entry name" value="PKS_dehydratase_sf"/>
</dbReference>
<dbReference type="PROSITE" id="PS00606">
    <property type="entry name" value="KS3_1"/>
    <property type="match status" value="1"/>
</dbReference>
<dbReference type="RefSeq" id="WP_137396046.1">
    <property type="nucleotide sequence ID" value="NZ_CP124734.1"/>
</dbReference>
<dbReference type="InterPro" id="IPR016039">
    <property type="entry name" value="Thiolase-like"/>
</dbReference>
<feature type="region of interest" description="N-terminal hotdog fold" evidence="5">
    <location>
        <begin position="888"/>
        <end position="1008"/>
    </location>
</feature>
<keyword evidence="4" id="KW-0511">Multifunctional enzyme</keyword>
<dbReference type="SMART" id="SM00825">
    <property type="entry name" value="PKS_KS"/>
    <property type="match status" value="1"/>
</dbReference>
<dbReference type="GO" id="GO:0004312">
    <property type="term" value="F:fatty acid synthase activity"/>
    <property type="evidence" value="ECO:0007669"/>
    <property type="project" value="TreeGrafter"/>
</dbReference>
<dbReference type="SUPFAM" id="SSF52151">
    <property type="entry name" value="FabD/lysophospholipase-like"/>
    <property type="match status" value="1"/>
</dbReference>
<dbReference type="Gene3D" id="3.10.129.110">
    <property type="entry name" value="Polyketide synthase dehydratase"/>
    <property type="match status" value="1"/>
</dbReference>
<dbReference type="Gene3D" id="3.40.366.10">
    <property type="entry name" value="Malonyl-Coenzyme A Acyl Carrier Protein, domain 2"/>
    <property type="match status" value="1"/>
</dbReference>
<dbReference type="InterPro" id="IPR020843">
    <property type="entry name" value="ER"/>
</dbReference>
<dbReference type="InterPro" id="IPR049900">
    <property type="entry name" value="PKS_mFAS_DH"/>
</dbReference>
<dbReference type="Pfam" id="PF08240">
    <property type="entry name" value="ADH_N"/>
    <property type="match status" value="1"/>
</dbReference>
<dbReference type="GO" id="GO:0016491">
    <property type="term" value="F:oxidoreductase activity"/>
    <property type="evidence" value="ECO:0007669"/>
    <property type="project" value="InterPro"/>
</dbReference>
<dbReference type="SUPFAM" id="SSF53901">
    <property type="entry name" value="Thiolase-like"/>
    <property type="match status" value="1"/>
</dbReference>
<dbReference type="GO" id="GO:0008270">
    <property type="term" value="F:zinc ion binding"/>
    <property type="evidence" value="ECO:0007669"/>
    <property type="project" value="InterPro"/>
</dbReference>
<dbReference type="InterPro" id="IPR016035">
    <property type="entry name" value="Acyl_Trfase/lysoPLipase"/>
</dbReference>
<dbReference type="PANTHER" id="PTHR43775:SF37">
    <property type="entry name" value="SI:DKEY-61P9.11"/>
    <property type="match status" value="1"/>
</dbReference>
<dbReference type="PROSITE" id="PS50075">
    <property type="entry name" value="CARRIER"/>
    <property type="match status" value="1"/>
</dbReference>
<dbReference type="GO" id="GO:0031177">
    <property type="term" value="F:phosphopantetheine binding"/>
    <property type="evidence" value="ECO:0007669"/>
    <property type="project" value="InterPro"/>
</dbReference>
<dbReference type="InterPro" id="IPR014031">
    <property type="entry name" value="Ketoacyl_synth_C"/>
</dbReference>
<dbReference type="CDD" id="cd05195">
    <property type="entry name" value="enoyl_red"/>
    <property type="match status" value="1"/>
</dbReference>
<dbReference type="InterPro" id="IPR057326">
    <property type="entry name" value="KR_dom"/>
</dbReference>
<dbReference type="InterPro" id="IPR036736">
    <property type="entry name" value="ACP-like_sf"/>
</dbReference>
<dbReference type="Pfam" id="PF00550">
    <property type="entry name" value="PP-binding"/>
    <property type="match status" value="1"/>
</dbReference>
<dbReference type="InterPro" id="IPR049551">
    <property type="entry name" value="PKS_DH_C"/>
</dbReference>
<evidence type="ECO:0000313" key="9">
    <source>
        <dbReference type="EMBL" id="WHA42592.1"/>
    </source>
</evidence>
<dbReference type="InterPro" id="IPR016036">
    <property type="entry name" value="Malonyl_transacylase_ACP-bd"/>
</dbReference>
<evidence type="ECO:0000256" key="4">
    <source>
        <dbReference type="ARBA" id="ARBA00023268"/>
    </source>
</evidence>
<dbReference type="InterPro" id="IPR032821">
    <property type="entry name" value="PKS_assoc"/>
</dbReference>
<dbReference type="SUPFAM" id="SSF50129">
    <property type="entry name" value="GroES-like"/>
    <property type="match status" value="1"/>
</dbReference>
<dbReference type="PROSITE" id="PS00012">
    <property type="entry name" value="PHOSPHOPANTETHEINE"/>
    <property type="match status" value="1"/>
</dbReference>
<dbReference type="Gene3D" id="3.90.180.10">
    <property type="entry name" value="Medium-chain alcohol dehydrogenases, catalytic domain"/>
    <property type="match status" value="1"/>
</dbReference>
<dbReference type="InterPro" id="IPR014030">
    <property type="entry name" value="Ketoacyl_synth_N"/>
</dbReference>
<organism evidence="9 10">
    <name type="scientific">Agrobacterium larrymoorei</name>
    <dbReference type="NCBI Taxonomy" id="160699"/>
    <lineage>
        <taxon>Bacteria</taxon>
        <taxon>Pseudomonadati</taxon>
        <taxon>Pseudomonadota</taxon>
        <taxon>Alphaproteobacteria</taxon>
        <taxon>Hyphomicrobiales</taxon>
        <taxon>Rhizobiaceae</taxon>
        <taxon>Rhizobium/Agrobacterium group</taxon>
        <taxon>Agrobacterium</taxon>
    </lineage>
</organism>
<dbReference type="Pfam" id="PF13602">
    <property type="entry name" value="ADH_zinc_N_2"/>
    <property type="match status" value="1"/>
</dbReference>
<keyword evidence="3" id="KW-0808">Transferase</keyword>
<dbReference type="CDD" id="cd00833">
    <property type="entry name" value="PKS"/>
    <property type="match status" value="1"/>
</dbReference>
<dbReference type="SMART" id="SM00829">
    <property type="entry name" value="PKS_ER"/>
    <property type="match status" value="1"/>
</dbReference>
<dbReference type="InterPro" id="IPR009081">
    <property type="entry name" value="PP-bd_ACP"/>
</dbReference>
<dbReference type="SMART" id="SM00826">
    <property type="entry name" value="PKS_DH"/>
    <property type="match status" value="1"/>
</dbReference>
<evidence type="ECO:0000256" key="1">
    <source>
        <dbReference type="ARBA" id="ARBA00022450"/>
    </source>
</evidence>
<dbReference type="Gene3D" id="1.10.1200.10">
    <property type="entry name" value="ACP-like"/>
    <property type="match status" value="1"/>
</dbReference>
<dbReference type="InterPro" id="IPR013154">
    <property type="entry name" value="ADH-like_N"/>
</dbReference>
<dbReference type="SMART" id="SM00823">
    <property type="entry name" value="PKS_PP"/>
    <property type="match status" value="1"/>
</dbReference>
<evidence type="ECO:0000256" key="3">
    <source>
        <dbReference type="ARBA" id="ARBA00022679"/>
    </source>
</evidence>
<evidence type="ECO:0000256" key="2">
    <source>
        <dbReference type="ARBA" id="ARBA00022553"/>
    </source>
</evidence>
<dbReference type="InterPro" id="IPR001227">
    <property type="entry name" value="Ac_transferase_dom_sf"/>
</dbReference>
<dbReference type="Pfam" id="PF21089">
    <property type="entry name" value="PKS_DH_N"/>
    <property type="match status" value="1"/>
</dbReference>
<feature type="domain" description="Carrier" evidence="6">
    <location>
        <begin position="2363"/>
        <end position="2441"/>
    </location>
</feature>
<dbReference type="InterPro" id="IPR036291">
    <property type="entry name" value="NAD(P)-bd_dom_sf"/>
</dbReference>
<dbReference type="SUPFAM" id="SSF55048">
    <property type="entry name" value="Probable ACP-binding domain of malonyl-CoA ACP transacylase"/>
    <property type="match status" value="1"/>
</dbReference>
<accession>A0AAF0HBF5</accession>
<feature type="domain" description="PKS/mFAS DH" evidence="8">
    <location>
        <begin position="888"/>
        <end position="1168"/>
    </location>
</feature>
<dbReference type="Pfam" id="PF08659">
    <property type="entry name" value="KR"/>
    <property type="match status" value="1"/>
</dbReference>
<feature type="active site" description="Proton acceptor; for dehydratase activity" evidence="5">
    <location>
        <position position="918"/>
    </location>
</feature>
<dbReference type="InterPro" id="IPR050091">
    <property type="entry name" value="PKS_NRPS_Biosynth_Enz"/>
</dbReference>
<gene>
    <name evidence="9" type="ORF">CFBP5477_015020</name>
</gene>
<evidence type="ECO:0000313" key="10">
    <source>
        <dbReference type="Proteomes" id="UP000298664"/>
    </source>
</evidence>
<dbReference type="Pfam" id="PF02801">
    <property type="entry name" value="Ketoacyl-synt_C"/>
    <property type="match status" value="1"/>
</dbReference>
<dbReference type="InterPro" id="IPR018201">
    <property type="entry name" value="Ketoacyl_synth_AS"/>
</dbReference>
<protein>
    <submittedName>
        <fullName evidence="9">Type I polyketide synthase</fullName>
    </submittedName>
</protein>
<dbReference type="InterPro" id="IPR013968">
    <property type="entry name" value="PKS_KR"/>
</dbReference>
<dbReference type="SMART" id="SM00822">
    <property type="entry name" value="PKS_KR"/>
    <property type="match status" value="1"/>
</dbReference>
<dbReference type="InterPro" id="IPR020841">
    <property type="entry name" value="PKS_Beta-ketoAc_synthase_dom"/>
</dbReference>
<dbReference type="PROSITE" id="PS52019">
    <property type="entry name" value="PKS_MFAS_DH"/>
    <property type="match status" value="1"/>
</dbReference>